<dbReference type="AlphaFoldDB" id="A0A6J5U2A5"/>
<accession>A0A6J5U2A5</accession>
<dbReference type="Proteomes" id="UP000507245">
    <property type="component" value="Unassembled WGS sequence"/>
</dbReference>
<reference evidence="4" key="1">
    <citation type="journal article" date="2020" name="Genome Biol.">
        <title>Gamete binning: chromosome-level and haplotype-resolved genome assembly enabled by high-throughput single-cell sequencing of gamete genomes.</title>
        <authorList>
            <person name="Campoy J.A."/>
            <person name="Sun H."/>
            <person name="Goel M."/>
            <person name="Jiao W.-B."/>
            <person name="Folz-Donahue K."/>
            <person name="Wang N."/>
            <person name="Rubio M."/>
            <person name="Liu C."/>
            <person name="Kukat C."/>
            <person name="Ruiz D."/>
            <person name="Huettel B."/>
            <person name="Schneeberger K."/>
        </authorList>
    </citation>
    <scope>NUCLEOTIDE SEQUENCE [LARGE SCALE GENOMIC DNA]</scope>
    <source>
        <strain evidence="4">cv. Rojo Pasion</strain>
    </source>
</reference>
<evidence type="ECO:0000313" key="4">
    <source>
        <dbReference type="Proteomes" id="UP000507245"/>
    </source>
</evidence>
<organism evidence="1 3">
    <name type="scientific">Prunus armeniaca</name>
    <name type="common">Apricot</name>
    <name type="synonym">Armeniaca vulgaris</name>
    <dbReference type="NCBI Taxonomy" id="36596"/>
    <lineage>
        <taxon>Eukaryota</taxon>
        <taxon>Viridiplantae</taxon>
        <taxon>Streptophyta</taxon>
        <taxon>Embryophyta</taxon>
        <taxon>Tracheophyta</taxon>
        <taxon>Spermatophyta</taxon>
        <taxon>Magnoliopsida</taxon>
        <taxon>eudicotyledons</taxon>
        <taxon>Gunneridae</taxon>
        <taxon>Pentapetalae</taxon>
        <taxon>rosids</taxon>
        <taxon>fabids</taxon>
        <taxon>Rosales</taxon>
        <taxon>Rosaceae</taxon>
        <taxon>Amygdaloideae</taxon>
        <taxon>Amygdaleae</taxon>
        <taxon>Prunus</taxon>
    </lineage>
</organism>
<gene>
    <name evidence="1" type="ORF">CURHAP_LOCUS16378</name>
    <name evidence="2" type="ORF">ORAREDHAP_LOCUS15962</name>
</gene>
<dbReference type="EMBL" id="CAEKKB010000002">
    <property type="protein sequence ID" value="CAB4300712.1"/>
    <property type="molecule type" value="Genomic_DNA"/>
</dbReference>
<proteinExistence type="predicted"/>
<dbReference type="Proteomes" id="UP000507222">
    <property type="component" value="Unassembled WGS sequence"/>
</dbReference>
<evidence type="ECO:0000313" key="1">
    <source>
        <dbReference type="EMBL" id="CAB4270313.1"/>
    </source>
</evidence>
<sequence>MSKGGVVGQQWRAVGWQRKGQVNKHSMTPLCTTANAHCVVCRRLDIGHWSQVPNNYDSGTQSQTWVYNEQELLFIFANVSTSSSPSTFFTSYVLWFCLRLSPLSLSLLLSPAISNSWLIITKRP</sequence>
<evidence type="ECO:0000313" key="2">
    <source>
        <dbReference type="EMBL" id="CAB4300712.1"/>
    </source>
</evidence>
<keyword evidence="4" id="KW-1185">Reference proteome</keyword>
<reference evidence="1 3" key="2">
    <citation type="submission" date="2020-05" db="EMBL/GenBank/DDBJ databases">
        <authorList>
            <person name="Campoy J."/>
            <person name="Schneeberger K."/>
            <person name="Spophaly S."/>
        </authorList>
    </citation>
    <scope>NUCLEOTIDE SEQUENCE [LARGE SCALE GENOMIC DNA]</scope>
    <source>
        <strain evidence="1">PruArmRojPasFocal</strain>
    </source>
</reference>
<evidence type="ECO:0000313" key="3">
    <source>
        <dbReference type="Proteomes" id="UP000507222"/>
    </source>
</evidence>
<dbReference type="EMBL" id="CAEKDK010000002">
    <property type="protein sequence ID" value="CAB4270313.1"/>
    <property type="molecule type" value="Genomic_DNA"/>
</dbReference>
<protein>
    <submittedName>
        <fullName evidence="1">Uncharacterized protein</fullName>
    </submittedName>
</protein>
<name>A0A6J5U2A5_PRUAR</name>